<reference evidence="5" key="1">
    <citation type="submission" date="2016-10" db="EMBL/GenBank/DDBJ databases">
        <authorList>
            <person name="Varghese N."/>
            <person name="Submissions S."/>
        </authorList>
    </citation>
    <scope>NUCLEOTIDE SEQUENCE [LARGE SCALE GENOMIC DNA]</scope>
    <source>
        <strain evidence="5">DSM 44771</strain>
    </source>
</reference>
<dbReference type="PIRSF" id="PIRSF033887">
    <property type="entry name" value="PduX"/>
    <property type="match status" value="1"/>
</dbReference>
<dbReference type="Pfam" id="PF00288">
    <property type="entry name" value="GHMP_kinases_N"/>
    <property type="match status" value="1"/>
</dbReference>
<sequence length="328" mass="33553">MGRQRGPPEEGGVTEPALAARRAGVDLNEGAAAARGTFGELLQGILPDGTDFLATFPITHGTRAWFRYDRSGPPRVYPANRTKSLRLARAMLAAGGAGGGGTLILDSDLLVGKGLASSSADLVATARAVGGVLGLDVSPSGVEDWLRPIEPTDGVMHPGVVLFDHRNVELRARLGPVPPATVVAVDEGGLVDTVAHNRRARRVTPVLAAEYARLADDLTAAIGAQDLTAVGAVATRSAVFNQRWLPKRNLEALIRIAGDLGAAGVVCTHSGTMAGLLLDATDPGHAEAIAAARAACARLPGTTSVYRSAAEPSGADPSGTVPGSTHAL</sequence>
<organism evidence="4 5">
    <name type="scientific">Saccharopolyspora flava</name>
    <dbReference type="NCBI Taxonomy" id="95161"/>
    <lineage>
        <taxon>Bacteria</taxon>
        <taxon>Bacillati</taxon>
        <taxon>Actinomycetota</taxon>
        <taxon>Actinomycetes</taxon>
        <taxon>Pseudonocardiales</taxon>
        <taxon>Pseudonocardiaceae</taxon>
        <taxon>Saccharopolyspora</taxon>
    </lineage>
</organism>
<evidence type="ECO:0000313" key="4">
    <source>
        <dbReference type="EMBL" id="SFS90582.1"/>
    </source>
</evidence>
<dbReference type="InterPro" id="IPR006204">
    <property type="entry name" value="GHMP_kinase_N_dom"/>
</dbReference>
<evidence type="ECO:0000313" key="5">
    <source>
        <dbReference type="Proteomes" id="UP000198852"/>
    </source>
</evidence>
<gene>
    <name evidence="4" type="ORF">SAMN05660874_04114</name>
</gene>
<keyword evidence="1 4" id="KW-0808">Transferase</keyword>
<feature type="domain" description="GHMP kinase N-terminal" evidence="3">
    <location>
        <begin position="87"/>
        <end position="150"/>
    </location>
</feature>
<accession>A0A1I6TMV1</accession>
<dbReference type="InterPro" id="IPR020568">
    <property type="entry name" value="Ribosomal_Su5_D2-typ_SF"/>
</dbReference>
<proteinExistence type="predicted"/>
<evidence type="ECO:0000256" key="1">
    <source>
        <dbReference type="ARBA" id="ARBA00022777"/>
    </source>
</evidence>
<dbReference type="GO" id="GO:0016301">
    <property type="term" value="F:kinase activity"/>
    <property type="evidence" value="ECO:0007669"/>
    <property type="project" value="UniProtKB-KW"/>
</dbReference>
<feature type="region of interest" description="Disordered" evidence="2">
    <location>
        <begin position="307"/>
        <end position="328"/>
    </location>
</feature>
<dbReference type="AlphaFoldDB" id="A0A1I6TMV1"/>
<keyword evidence="1 4" id="KW-0418">Kinase</keyword>
<evidence type="ECO:0000259" key="3">
    <source>
        <dbReference type="Pfam" id="PF00288"/>
    </source>
</evidence>
<dbReference type="GO" id="GO:0005524">
    <property type="term" value="F:ATP binding"/>
    <property type="evidence" value="ECO:0007669"/>
    <property type="project" value="InterPro"/>
</dbReference>
<keyword evidence="5" id="KW-1185">Reference proteome</keyword>
<dbReference type="STRING" id="95161.SAMN05660874_04114"/>
<name>A0A1I6TMV1_9PSEU</name>
<evidence type="ECO:0000256" key="2">
    <source>
        <dbReference type="SAM" id="MobiDB-lite"/>
    </source>
</evidence>
<dbReference type="InterPro" id="IPR012363">
    <property type="entry name" value="PduX"/>
</dbReference>
<dbReference type="InterPro" id="IPR014721">
    <property type="entry name" value="Ribsml_uS5_D2-typ_fold_subgr"/>
</dbReference>
<dbReference type="Proteomes" id="UP000198852">
    <property type="component" value="Unassembled WGS sequence"/>
</dbReference>
<dbReference type="EMBL" id="FOZX01000007">
    <property type="protein sequence ID" value="SFS90582.1"/>
    <property type="molecule type" value="Genomic_DNA"/>
</dbReference>
<protein>
    <submittedName>
        <fullName evidence="4">L-threonine kinase</fullName>
    </submittedName>
</protein>
<dbReference type="SUPFAM" id="SSF54211">
    <property type="entry name" value="Ribosomal protein S5 domain 2-like"/>
    <property type="match status" value="1"/>
</dbReference>
<dbReference type="Gene3D" id="3.30.230.10">
    <property type="match status" value="1"/>
</dbReference>